<reference evidence="6" key="1">
    <citation type="journal article" date="2017" name="Nat. Microbiol.">
        <title>Global analysis of biosynthetic gene clusters reveals vast potential of secondary metabolite production in Penicillium species.</title>
        <authorList>
            <person name="Nielsen J.C."/>
            <person name="Grijseels S."/>
            <person name="Prigent S."/>
            <person name="Ji B."/>
            <person name="Dainat J."/>
            <person name="Nielsen K.F."/>
            <person name="Frisvad J.C."/>
            <person name="Workman M."/>
            <person name="Nielsen J."/>
        </authorList>
    </citation>
    <scope>NUCLEOTIDE SEQUENCE [LARGE SCALE GENOMIC DNA]</scope>
    <source>
        <strain evidence="6">IBT 29486</strain>
    </source>
</reference>
<evidence type="ECO:0000313" key="5">
    <source>
        <dbReference type="EMBL" id="OQE09244.1"/>
    </source>
</evidence>
<evidence type="ECO:0000259" key="4">
    <source>
        <dbReference type="PROSITE" id="PS51718"/>
    </source>
</evidence>
<dbReference type="Proteomes" id="UP000191518">
    <property type="component" value="Unassembled WGS sequence"/>
</dbReference>
<dbReference type="GO" id="GO:0008017">
    <property type="term" value="F:microtubule binding"/>
    <property type="evidence" value="ECO:0007669"/>
    <property type="project" value="TreeGrafter"/>
</dbReference>
<evidence type="ECO:0000256" key="1">
    <source>
        <dbReference type="ARBA" id="ARBA00022741"/>
    </source>
</evidence>
<dbReference type="PRINTS" id="PR00195">
    <property type="entry name" value="DYNAMIN"/>
</dbReference>
<dbReference type="STRING" id="29845.A0A1V6S682"/>
<dbReference type="CDD" id="cd08771">
    <property type="entry name" value="DLP_1"/>
    <property type="match status" value="1"/>
</dbReference>
<dbReference type="PROSITE" id="PS51718">
    <property type="entry name" value="G_DYNAMIN_2"/>
    <property type="match status" value="1"/>
</dbReference>
<dbReference type="GO" id="GO:0016559">
    <property type="term" value="P:peroxisome fission"/>
    <property type="evidence" value="ECO:0007669"/>
    <property type="project" value="TreeGrafter"/>
</dbReference>
<accession>A0A1V6S682</accession>
<dbReference type="OrthoDB" id="415706at2759"/>
<evidence type="ECO:0000256" key="2">
    <source>
        <dbReference type="ARBA" id="ARBA00023134"/>
    </source>
</evidence>
<dbReference type="GO" id="GO:0048312">
    <property type="term" value="P:intracellular distribution of mitochondria"/>
    <property type="evidence" value="ECO:0007669"/>
    <property type="project" value="TreeGrafter"/>
</dbReference>
<protein>
    <recommendedName>
        <fullName evidence="7">GED domain-containing protein</fullName>
    </recommendedName>
</protein>
<dbReference type="GO" id="GO:0006897">
    <property type="term" value="P:endocytosis"/>
    <property type="evidence" value="ECO:0007669"/>
    <property type="project" value="TreeGrafter"/>
</dbReference>
<dbReference type="InterPro" id="IPR045063">
    <property type="entry name" value="Dynamin_N"/>
</dbReference>
<proteinExistence type="predicted"/>
<keyword evidence="1" id="KW-0547">Nucleotide-binding</keyword>
<dbReference type="GO" id="GO:0005525">
    <property type="term" value="F:GTP binding"/>
    <property type="evidence" value="ECO:0007669"/>
    <property type="project" value="InterPro"/>
</dbReference>
<sequence length="948" mass="106249">MPDPAEPGRGLSQPQTDPVSLLDTIDKLRTLGVGEFVSLPQMIVCGSKSNGKRSIIEAISRVGFPMKNDLYSGFVMEIILRRHPTPRFKVSIEPGPSRKSDKELQQLKAFEPVVHANTEQSASLIGKATEFLGPSTEGGFSDDTMKVEVSGPDQPDLTLIDMPGCYFTEGTDDRSQAKDPGRLHMEKYMLNPRSIILPVVSAKIDICVQKILDFADKYDAERNRIMGIVTHLDTLEALSDEERLWMKAVKETTTELPLGLHLVCTRSYETRNVQDEEREEKEKQFFEGGEWKTMSRQSVGTGNLRRRLSTLLMNHVRNSIPGLISELDKIILKNQSELAKLNIPRETIHQRKALLFNLSSAFQRITQQALNGMYTDDFFAILDESESKVHDPRRLRATLRDLNEDFADIMEIAGCRQYIYGVHDRITPFIHPRNPYANIRWQARRSRSEFESEVSEKMRRDRGIELPGNGNQLLVGSLFRDQSQPWEEIARAHLMKSWESTLDFVTLLLDHLADEGTSVVILQTIIRPQLDRMEEDLLAKLHELTAYYKRGHPLPMSGTFLRAVPLPLDRSFLAKMQKSKNDRLLANLQKSLPSTMNNTFNKEELKVATQNLESLSNRSAASDIVDQFQAYYNTSLLIFMDNIATLAIENCLLAPLDSVLTTQTITNMEDNQIEELFAGVHEGVQKSRDYVTCELAKLQTGLRELKQFNIANQSTLSTGTIENPGSSSAYGCSPLHSFLTPQGILCNGAPSNPFGILCMDSTVRGENGIPGYQLSWPYNPAFDKEASITPCPSGPLGLNPGMVNAGTATAPFGSFSSPNAIPSTYNSGAPASFKVAPPLPSTATPSSFWSPTTHPFIHPVPYPAPDKFTHSFPYPTPDTRSYNRDMCYDEKENHGINGILTTTNRYHSICYHPDFKYFSHEELRLADYQLDAKIKDLFQPAVGSIGRN</sequence>
<dbReference type="GO" id="GO:0016020">
    <property type="term" value="C:membrane"/>
    <property type="evidence" value="ECO:0007669"/>
    <property type="project" value="TreeGrafter"/>
</dbReference>
<dbReference type="AlphaFoldDB" id="A0A1V6S682"/>
<keyword evidence="6" id="KW-1185">Reference proteome</keyword>
<dbReference type="GO" id="GO:0003924">
    <property type="term" value="F:GTPase activity"/>
    <property type="evidence" value="ECO:0007669"/>
    <property type="project" value="InterPro"/>
</dbReference>
<dbReference type="EMBL" id="MDYP01000007">
    <property type="protein sequence ID" value="OQE09244.1"/>
    <property type="molecule type" value="Genomic_DNA"/>
</dbReference>
<dbReference type="InterPro" id="IPR027417">
    <property type="entry name" value="P-loop_NTPase"/>
</dbReference>
<evidence type="ECO:0000313" key="6">
    <source>
        <dbReference type="Proteomes" id="UP000191518"/>
    </source>
</evidence>
<dbReference type="InterPro" id="IPR001401">
    <property type="entry name" value="Dynamin_GTPase"/>
</dbReference>
<comment type="caution">
    <text evidence="5">The sequence shown here is derived from an EMBL/GenBank/DDBJ whole genome shotgun (WGS) entry which is preliminary data.</text>
</comment>
<dbReference type="PANTHER" id="PTHR11566">
    <property type="entry name" value="DYNAMIN"/>
    <property type="match status" value="1"/>
</dbReference>
<evidence type="ECO:0000259" key="3">
    <source>
        <dbReference type="PROSITE" id="PS51388"/>
    </source>
</evidence>
<dbReference type="Pfam" id="PF01031">
    <property type="entry name" value="Dynamin_M"/>
    <property type="match status" value="1"/>
</dbReference>
<dbReference type="PROSITE" id="PS51388">
    <property type="entry name" value="GED"/>
    <property type="match status" value="1"/>
</dbReference>
<dbReference type="InterPro" id="IPR022812">
    <property type="entry name" value="Dynamin"/>
</dbReference>
<dbReference type="GO" id="GO:0000266">
    <property type="term" value="P:mitochondrial fission"/>
    <property type="evidence" value="ECO:0007669"/>
    <property type="project" value="TreeGrafter"/>
</dbReference>
<feature type="domain" description="GED" evidence="3">
    <location>
        <begin position="621"/>
        <end position="713"/>
    </location>
</feature>
<dbReference type="Pfam" id="PF00350">
    <property type="entry name" value="Dynamin_N"/>
    <property type="match status" value="1"/>
</dbReference>
<dbReference type="InterPro" id="IPR000375">
    <property type="entry name" value="Dynamin_stalk"/>
</dbReference>
<dbReference type="InterPro" id="IPR030381">
    <property type="entry name" value="G_DYNAMIN_dom"/>
</dbReference>
<dbReference type="InterPro" id="IPR020850">
    <property type="entry name" value="GED_dom"/>
</dbReference>
<dbReference type="Gene3D" id="3.40.50.300">
    <property type="entry name" value="P-loop containing nucleotide triphosphate hydrolases"/>
    <property type="match status" value="1"/>
</dbReference>
<evidence type="ECO:0008006" key="7">
    <source>
        <dbReference type="Google" id="ProtNLM"/>
    </source>
</evidence>
<dbReference type="Gene3D" id="1.10.10.2360">
    <property type="match status" value="1"/>
</dbReference>
<dbReference type="GO" id="GO:0005874">
    <property type="term" value="C:microtubule"/>
    <property type="evidence" value="ECO:0007669"/>
    <property type="project" value="TreeGrafter"/>
</dbReference>
<name>A0A1V6S682_9EURO</name>
<keyword evidence="2" id="KW-0342">GTP-binding</keyword>
<dbReference type="SMART" id="SM00053">
    <property type="entry name" value="DYNc"/>
    <property type="match status" value="1"/>
</dbReference>
<organism evidence="5 6">
    <name type="scientific">Penicillium vulpinum</name>
    <dbReference type="NCBI Taxonomy" id="29845"/>
    <lineage>
        <taxon>Eukaryota</taxon>
        <taxon>Fungi</taxon>
        <taxon>Dikarya</taxon>
        <taxon>Ascomycota</taxon>
        <taxon>Pezizomycotina</taxon>
        <taxon>Eurotiomycetes</taxon>
        <taxon>Eurotiomycetidae</taxon>
        <taxon>Eurotiales</taxon>
        <taxon>Aspergillaceae</taxon>
        <taxon>Penicillium</taxon>
    </lineage>
</organism>
<dbReference type="SUPFAM" id="SSF52540">
    <property type="entry name" value="P-loop containing nucleoside triphosphate hydrolases"/>
    <property type="match status" value="1"/>
</dbReference>
<gene>
    <name evidence="5" type="ORF">PENVUL_c007G04782</name>
</gene>
<dbReference type="GO" id="GO:0005739">
    <property type="term" value="C:mitochondrion"/>
    <property type="evidence" value="ECO:0007669"/>
    <property type="project" value="TreeGrafter"/>
</dbReference>
<feature type="domain" description="Dynamin-type G" evidence="4">
    <location>
        <begin position="36"/>
        <end position="321"/>
    </location>
</feature>
<dbReference type="PANTHER" id="PTHR11566:SF149">
    <property type="entry name" value="GTPASE, PUTATIVE (AFU_ORTHOLOGUE AFUA_6G11890)-RELATED"/>
    <property type="match status" value="1"/>
</dbReference>